<keyword evidence="5" id="KW-0539">Nucleus</keyword>
<proteinExistence type="inferred from homology"/>
<feature type="region of interest" description="Disordered" evidence="6">
    <location>
        <begin position="1946"/>
        <end position="1991"/>
    </location>
</feature>
<evidence type="ECO:0000256" key="6">
    <source>
        <dbReference type="SAM" id="MobiDB-lite"/>
    </source>
</evidence>
<name>A0A251QGZ9_PRUPE</name>
<evidence type="ECO:0000313" key="8">
    <source>
        <dbReference type="EMBL" id="ONI23107.1"/>
    </source>
</evidence>
<feature type="region of interest" description="Disordered" evidence="6">
    <location>
        <begin position="992"/>
        <end position="1011"/>
    </location>
</feature>
<feature type="compositionally biased region" description="Low complexity" evidence="6">
    <location>
        <begin position="1978"/>
        <end position="1991"/>
    </location>
</feature>
<dbReference type="Gramene" id="ONI23105">
    <property type="protein sequence ID" value="ONI23105"/>
    <property type="gene ID" value="PRUPE_2G170500"/>
</dbReference>
<evidence type="ECO:0000256" key="1">
    <source>
        <dbReference type="ARBA" id="ARBA00004123"/>
    </source>
</evidence>
<dbReference type="SMART" id="SM01281">
    <property type="entry name" value="Med12"/>
    <property type="match status" value="1"/>
</dbReference>
<dbReference type="Proteomes" id="UP000006882">
    <property type="component" value="Chromosome G2"/>
</dbReference>
<accession>A0A251QGZ9</accession>
<dbReference type="OrthoDB" id="20828at2759"/>
<dbReference type="Gramene" id="ONI23107">
    <property type="protein sequence ID" value="ONI23107"/>
    <property type="gene ID" value="PRUPE_2G170500"/>
</dbReference>
<evidence type="ECO:0000256" key="2">
    <source>
        <dbReference type="ARBA" id="ARBA00010289"/>
    </source>
</evidence>
<feature type="region of interest" description="Disordered" evidence="6">
    <location>
        <begin position="270"/>
        <end position="301"/>
    </location>
</feature>
<comment type="subcellular location">
    <subcellularLocation>
        <location evidence="1">Nucleus</location>
    </subcellularLocation>
</comment>
<dbReference type="InterPro" id="IPR019035">
    <property type="entry name" value="Mediator_Med12"/>
</dbReference>
<dbReference type="STRING" id="3760.A0A251QGZ9"/>
<protein>
    <recommendedName>
        <fullName evidence="7">Mediator complex subunit Med12 domain-containing protein</fullName>
    </recommendedName>
</protein>
<dbReference type="GO" id="GO:0006357">
    <property type="term" value="P:regulation of transcription by RNA polymerase II"/>
    <property type="evidence" value="ECO:0007669"/>
    <property type="project" value="InterPro"/>
</dbReference>
<dbReference type="GO" id="GO:0003712">
    <property type="term" value="F:transcription coregulator activity"/>
    <property type="evidence" value="ECO:0007669"/>
    <property type="project" value="InterPro"/>
</dbReference>
<dbReference type="EMBL" id="CM007652">
    <property type="protein sequence ID" value="ONI23107.1"/>
    <property type="molecule type" value="Genomic_DNA"/>
</dbReference>
<dbReference type="EMBL" id="CM007652">
    <property type="protein sequence ID" value="ONI23105.1"/>
    <property type="molecule type" value="Genomic_DNA"/>
</dbReference>
<feature type="domain" description="Mediator complex subunit Med12" evidence="7">
    <location>
        <begin position="157"/>
        <end position="219"/>
    </location>
</feature>
<feature type="region of interest" description="Disordered" evidence="6">
    <location>
        <begin position="855"/>
        <end position="880"/>
    </location>
</feature>
<feature type="region of interest" description="Disordered" evidence="6">
    <location>
        <begin position="1418"/>
        <end position="1439"/>
    </location>
</feature>
<keyword evidence="3" id="KW-0805">Transcription regulation</keyword>
<reference evidence="8 9" key="1">
    <citation type="journal article" date="2013" name="Nat. Genet.">
        <title>The high-quality draft genome of peach (Prunus persica) identifies unique patterns of genetic diversity, domestication and genome evolution.</title>
        <authorList>
            <consortium name="International Peach Genome Initiative"/>
            <person name="Verde I."/>
            <person name="Abbott A.G."/>
            <person name="Scalabrin S."/>
            <person name="Jung S."/>
            <person name="Shu S."/>
            <person name="Marroni F."/>
            <person name="Zhebentyayeva T."/>
            <person name="Dettori M.T."/>
            <person name="Grimwood J."/>
            <person name="Cattonaro F."/>
            <person name="Zuccolo A."/>
            <person name="Rossini L."/>
            <person name="Jenkins J."/>
            <person name="Vendramin E."/>
            <person name="Meisel L.A."/>
            <person name="Decroocq V."/>
            <person name="Sosinski B."/>
            <person name="Prochnik S."/>
            <person name="Mitros T."/>
            <person name="Policriti A."/>
            <person name="Cipriani G."/>
            <person name="Dondini L."/>
            <person name="Ficklin S."/>
            <person name="Goodstein D.M."/>
            <person name="Xuan P."/>
            <person name="Del Fabbro C."/>
            <person name="Aramini V."/>
            <person name="Copetti D."/>
            <person name="Gonzalez S."/>
            <person name="Horner D.S."/>
            <person name="Falchi R."/>
            <person name="Lucas S."/>
            <person name="Mica E."/>
            <person name="Maldonado J."/>
            <person name="Lazzari B."/>
            <person name="Bielenberg D."/>
            <person name="Pirona R."/>
            <person name="Miculan M."/>
            <person name="Barakat A."/>
            <person name="Testolin R."/>
            <person name="Stella A."/>
            <person name="Tartarini S."/>
            <person name="Tonutti P."/>
            <person name="Arus P."/>
            <person name="Orellana A."/>
            <person name="Wells C."/>
            <person name="Main D."/>
            <person name="Vizzotto G."/>
            <person name="Silva H."/>
            <person name="Salamini F."/>
            <person name="Schmutz J."/>
            <person name="Morgante M."/>
            <person name="Rokhsar D.S."/>
        </authorList>
    </citation>
    <scope>NUCLEOTIDE SEQUENCE [LARGE SCALE GENOMIC DNA]</scope>
    <source>
        <strain evidence="9">cv. Nemared</strain>
    </source>
</reference>
<evidence type="ECO:0000256" key="5">
    <source>
        <dbReference type="ARBA" id="ARBA00023242"/>
    </source>
</evidence>
<reference evidence="8" key="2">
    <citation type="submission" date="2016-12" db="EMBL/GenBank/DDBJ databases">
        <title>WGS assembly of Prunus persica.</title>
        <authorList>
            <person name="Verde I."/>
            <person name="Jenkins J."/>
            <person name="Dondini L."/>
            <person name="Micali S."/>
            <person name="Pagliarani G."/>
            <person name="Vendramin E."/>
            <person name="Paris R."/>
            <person name="Aramini V."/>
            <person name="Gazza L."/>
            <person name="Rossini L."/>
            <person name="Bassi D."/>
            <person name="Troggio M."/>
            <person name="Shu S."/>
            <person name="Grimwood J.H."/>
            <person name="Tartarini S."/>
            <person name="Dettori M.T."/>
            <person name="Schmutz J."/>
        </authorList>
    </citation>
    <scope>NUCLEOTIDE SEQUENCE</scope>
</reference>
<evidence type="ECO:0000313" key="9">
    <source>
        <dbReference type="Proteomes" id="UP000006882"/>
    </source>
</evidence>
<dbReference type="Gramene" id="ONI23106">
    <property type="protein sequence ID" value="ONI23106"/>
    <property type="gene ID" value="PRUPE_2G170500"/>
</dbReference>
<sequence length="2277" mass="251532">MQRYHATGCTSAVNNNAIGGTSGRDSVRADSAALPANLSLASRRASQLNPYKLKCEKDPLNGRLGPPDFHPQTPNCPEETLTREYVQFGYRETVEGIEESREISLSQAQVFNKPLVFRCKEAIKKRFRAINESRAQKRKAGQVYGAPLADTLLSKPGVFPEQRHCGEDLRKKWIEGLSQQHKRLRSLADHVPHGYRKRPLFEVLTRNNVPLLRATWFIKVTYLNQVRPGSAIISSGAPDKAQLSRTELWTKDVIDYLQYLLDELFSRNNSHSTSHNRDRSPQTLYAGSVPQRSDPASAVPDGEEPSLHFKWWYVVRLLQWHHAEGLLLPTLIIEWVLSQLQEKELLEIMQLLLPIVYGVLETVVLSQTYVRNLVGVAVRFIREPSQGGSDVVGNSRRAYTVSTVVEMLRYLILAVPDTFVALDCFPLPSCVVSYIVNDGLPKMSEDVRKIGNGPAEVASAFRSKGFDAQYQSLAFDHVVSSIQKRADNLAKAASPSYPFHSIAKAVQALDRSLVQGDVRGAYRFLFEDPCDGVANESWITGVSPCLRTSLKWIGTANLSFVCSVFFLCEWATCDFRDFRTAPPCELKFTGRKDFSQVHVVIQLLKLKIRDLQCSPQRKNDSFLGVGSVAKGSTQHNNFPVRISMGNSYETKNRSKNGDQRSIKSSNIFESPGPLHDIIVCWIDQHEAGKGEGFKRLQLLVIELIRSGIFHPHAYVRQLIVSGIMDTDGPVVEVDRRKRHYQILKLLPGLLMRHALKEAGIAEEPQLSEAMNLYSTERRLILRGLLSDQNKNANMIVSALKQKHFPVPGKDGPLPVSVDQWKAVQSSSNILSVKGGKSDADLEELKEAISVLLQLPNSSSPSTETGLDESQGSVKRPFGSIYNKMDLGEGTPGCEECKRAKRQKVSDERSSYIQGNSPIPSDDEDTWWMRKRLKSLEPMKVDPPVKSTKQVSRIRQKIVRKTQSLAQLAAARIEGSQGASTSHVCNNKVSCPHHRTGLEGETPKSTDPTKVSHGGDIVSIGKALKRLRFMEKRTITVWLMTVIRQLVEETEKTIAKVGQFGRTFTSVDDRSSIRWKLGEDELSAALYLMDVSNDLVLAVKFLLWLLPKVSSPSSTFHSGRNILLLPKNVESQVCEVGEAFLISSLRRYENIVIATDLIPEVLSAIMHRASAIVASNGRLSGSPALAYSRYLSKRNSNVASVIEWEKNFKATCDKRLLSELESGQSVDGELGFPLGVPAGVEDLDDFFRQKISGVRLSRAGLNMREIVQRNVNVEDALHYFYGKERKLFAAGAHKGPPVEKWDDGYQIAQNVITELMDCIRQTGGAAQEGDPSLVSSAVSAIVGNVGPIIAKVSDFRAGGSYSSFPAATDSLNCARRILRIHISCLCLLKEALGERQTRVFEVALATEACSALAGVFSPGKASRNQYQSSPESHDSNTNASNDILNSSTKIGLGRTTKVAAAVSALIIGAVAQGVTSLERLVTVFKLKERLDIIQFVRSSRSNSNGNARSSGAFKGDISLEVYVHWFRLLVGNCRTVSDGLVVELLGEPTVIALSRMQRMLPLGLVFPPAYSIFAFVVWRPFLLNTSIAAREDFNQLYQSLTTAIGDAVKHSPFRDVCLRDSQGFYDLVAADGSDAEFAAILELNGSDMLLKSTAFVPLRARLFLNAIMDCKMPVSLFMQCEGNQVSGHGESKVQYAERETKLVDKLVHILDTLQPAKFHWQWVELRLLLNEQALIEKLETQDMSLVDAIRSSSPSPEKAAASENEKYFIEIILTRLLVRPDAAPLFSDVVHLFGRSLADSMLLQVKWFLGGSDVLFGRKTIRQRLLNIAETKGLSTKTQFWKPWGWCSYGFDPVTNKGDKKKFEVTSLEEGEMVEEGIDSKKYGKGLTPTYDIESYNVTQQRVTERALIELLLPCIDQSSDDSRNTFANDLIKQLSNIEVQISAVTRGTNKQAGPAPSGVEGPTSKGNNRKGIRGGSPGLARRAAVAADSAPPSPAALRASMSLRLQLLLRLLPIICADREPSGRNMRQGLASVVLRLLGNRVVNEDAELCVNLLQSSFSKREAESSTEAASASFADLSSESLFDQLLLVLHGLLSSCQPSWLRPTKSTNESGKDFAAFDREMADHLQSDLDRMQLPERIRWRIQTAMPVVVPSIRCFVSCQPPPVPNTALAVLQTSISTPGFYSGISNPPQRNQVPLARTVANIPGKSKSLPSQDYDMDIDPWTLLEDGAGSGPSSSNSALIGSADHGNLRASSWLKGAVRVRRKDLTYIGAVDDDS</sequence>
<keyword evidence="9" id="KW-1185">Reference proteome</keyword>
<comment type="similarity">
    <text evidence="2">Belongs to the Mediator complex subunit 12 family.</text>
</comment>
<feature type="compositionally biased region" description="Polar residues" evidence="6">
    <location>
        <begin position="855"/>
        <end position="872"/>
    </location>
</feature>
<feature type="compositionally biased region" description="Polar residues" evidence="6">
    <location>
        <begin position="8"/>
        <end position="19"/>
    </location>
</feature>
<dbReference type="PANTHER" id="PTHR46567">
    <property type="entry name" value="MEDIATOR OF RNA POLYMERASE II TRANSCRIPTION SUBUNIT 12"/>
    <property type="match status" value="1"/>
</dbReference>
<dbReference type="Pfam" id="PF09497">
    <property type="entry name" value="Med12"/>
    <property type="match status" value="1"/>
</dbReference>
<dbReference type="EMBL" id="CM007652">
    <property type="protein sequence ID" value="ONI23108.1"/>
    <property type="molecule type" value="Genomic_DNA"/>
</dbReference>
<dbReference type="EMBL" id="CM007652">
    <property type="protein sequence ID" value="ONI23106.1"/>
    <property type="molecule type" value="Genomic_DNA"/>
</dbReference>
<evidence type="ECO:0000256" key="4">
    <source>
        <dbReference type="ARBA" id="ARBA00023163"/>
    </source>
</evidence>
<organism evidence="8 9">
    <name type="scientific">Prunus persica</name>
    <name type="common">Peach</name>
    <name type="synonym">Amygdalus persica</name>
    <dbReference type="NCBI Taxonomy" id="3760"/>
    <lineage>
        <taxon>Eukaryota</taxon>
        <taxon>Viridiplantae</taxon>
        <taxon>Streptophyta</taxon>
        <taxon>Embryophyta</taxon>
        <taxon>Tracheophyta</taxon>
        <taxon>Spermatophyta</taxon>
        <taxon>Magnoliopsida</taxon>
        <taxon>eudicotyledons</taxon>
        <taxon>Gunneridae</taxon>
        <taxon>Pentapetalae</taxon>
        <taxon>rosids</taxon>
        <taxon>fabids</taxon>
        <taxon>Rosales</taxon>
        <taxon>Rosaceae</taxon>
        <taxon>Amygdaloideae</taxon>
        <taxon>Amygdaleae</taxon>
        <taxon>Prunus</taxon>
    </lineage>
</organism>
<dbReference type="Gramene" id="ONI23108">
    <property type="protein sequence ID" value="ONI23108"/>
    <property type="gene ID" value="PRUPE_2G170500"/>
</dbReference>
<evidence type="ECO:0000259" key="7">
    <source>
        <dbReference type="SMART" id="SM01281"/>
    </source>
</evidence>
<evidence type="ECO:0000256" key="3">
    <source>
        <dbReference type="ARBA" id="ARBA00023015"/>
    </source>
</evidence>
<dbReference type="PANTHER" id="PTHR46567:SF1">
    <property type="entry name" value="MEDIATOR OF RNA POLYMERASE II TRANSCRIPTION SUBUNIT 12"/>
    <property type="match status" value="1"/>
</dbReference>
<keyword evidence="4" id="KW-0804">Transcription</keyword>
<feature type="compositionally biased region" description="Polar residues" evidence="6">
    <location>
        <begin position="1421"/>
        <end position="1439"/>
    </location>
</feature>
<gene>
    <name evidence="8" type="ORF">PRUPE_2G170500</name>
</gene>
<dbReference type="GO" id="GO:0016592">
    <property type="term" value="C:mediator complex"/>
    <property type="evidence" value="ECO:0007669"/>
    <property type="project" value="InterPro"/>
</dbReference>
<feature type="region of interest" description="Disordered" evidence="6">
    <location>
        <begin position="1"/>
        <end position="26"/>
    </location>
</feature>